<dbReference type="Pfam" id="PF06940">
    <property type="entry name" value="DUF1287"/>
    <property type="match status" value="1"/>
</dbReference>
<dbReference type="AlphaFoldDB" id="A0A918DF42"/>
<comment type="caution">
    <text evidence="2">The sequence shown here is derived from an EMBL/GenBank/DDBJ whole genome shotgun (WGS) entry which is preliminary data.</text>
</comment>
<name>A0A918DF42_9ALTE</name>
<gene>
    <name evidence="2" type="ORF">GCM10010982_00550</name>
</gene>
<sequence>MKVKGYMLFASVLLLISQVQAAPLELVKAAKARTQLDIRYDGSYQKLAYPGGDVPDNIGVCTDLVIRSYRTLGVDLQLLVHEDIREHFTLYPSKRIWGLSKPDRNIDHRRVPNLQVFFSRYGQSLPFTQSGQGFVAGDIVTWMLPGNLPHIGIVSDKNAPDGTPLVLHNIGAGPVEDNSLLRYPITGHYRYPAVTEQ</sequence>
<reference evidence="2" key="1">
    <citation type="journal article" date="2014" name="Int. J. Syst. Evol. Microbiol.">
        <title>Complete genome sequence of Corynebacterium casei LMG S-19264T (=DSM 44701T), isolated from a smear-ripened cheese.</title>
        <authorList>
            <consortium name="US DOE Joint Genome Institute (JGI-PGF)"/>
            <person name="Walter F."/>
            <person name="Albersmeier A."/>
            <person name="Kalinowski J."/>
            <person name="Ruckert C."/>
        </authorList>
    </citation>
    <scope>NUCLEOTIDE SEQUENCE</scope>
    <source>
        <strain evidence="2">CGMCC 1.7086</strain>
    </source>
</reference>
<dbReference type="EMBL" id="BMLS01000001">
    <property type="protein sequence ID" value="GGO63459.1"/>
    <property type="molecule type" value="Genomic_DNA"/>
</dbReference>
<evidence type="ECO:0000256" key="1">
    <source>
        <dbReference type="SAM" id="SignalP"/>
    </source>
</evidence>
<dbReference type="PIRSF" id="PIRSF011444">
    <property type="entry name" value="DUF1287"/>
    <property type="match status" value="1"/>
</dbReference>
<feature type="signal peptide" evidence="1">
    <location>
        <begin position="1"/>
        <end position="21"/>
    </location>
</feature>
<protein>
    <submittedName>
        <fullName evidence="2">DUF1287 domain-containing protein</fullName>
    </submittedName>
</protein>
<evidence type="ECO:0000313" key="2">
    <source>
        <dbReference type="EMBL" id="GGO63459.1"/>
    </source>
</evidence>
<reference evidence="2" key="2">
    <citation type="submission" date="2020-09" db="EMBL/GenBank/DDBJ databases">
        <authorList>
            <person name="Sun Q."/>
            <person name="Zhou Y."/>
        </authorList>
    </citation>
    <scope>NUCLEOTIDE SEQUENCE</scope>
    <source>
        <strain evidence="2">CGMCC 1.7086</strain>
    </source>
</reference>
<organism evidence="2 3">
    <name type="scientific">Bowmanella pacifica</name>
    <dbReference type="NCBI Taxonomy" id="502051"/>
    <lineage>
        <taxon>Bacteria</taxon>
        <taxon>Pseudomonadati</taxon>
        <taxon>Pseudomonadota</taxon>
        <taxon>Gammaproteobacteria</taxon>
        <taxon>Alteromonadales</taxon>
        <taxon>Alteromonadaceae</taxon>
        <taxon>Bowmanella</taxon>
    </lineage>
</organism>
<keyword evidence="1" id="KW-0732">Signal</keyword>
<dbReference type="InterPro" id="IPR009706">
    <property type="entry name" value="DUF1287"/>
</dbReference>
<proteinExistence type="predicted"/>
<evidence type="ECO:0000313" key="3">
    <source>
        <dbReference type="Proteomes" id="UP000606935"/>
    </source>
</evidence>
<keyword evidence="3" id="KW-1185">Reference proteome</keyword>
<feature type="chain" id="PRO_5037180347" evidence="1">
    <location>
        <begin position="22"/>
        <end position="197"/>
    </location>
</feature>
<accession>A0A918DF42</accession>
<dbReference type="Proteomes" id="UP000606935">
    <property type="component" value="Unassembled WGS sequence"/>
</dbReference>
<dbReference type="RefSeq" id="WP_188688588.1">
    <property type="nucleotide sequence ID" value="NZ_BMLS01000001.1"/>
</dbReference>